<dbReference type="PANTHER" id="PTHR48090:SF7">
    <property type="entry name" value="RFBJ PROTEIN"/>
    <property type="match status" value="1"/>
</dbReference>
<protein>
    <recommendedName>
        <fullName evidence="1">Glycosyltransferase 2-like domain-containing protein</fullName>
    </recommendedName>
</protein>
<dbReference type="EMBL" id="LVJZ01000003">
    <property type="protein sequence ID" value="ODB97257.1"/>
    <property type="molecule type" value="Genomic_DNA"/>
</dbReference>
<proteinExistence type="predicted"/>
<reference evidence="2 3" key="1">
    <citation type="submission" date="2016-03" db="EMBL/GenBank/DDBJ databases">
        <title>Chemosynthetic sulphur-oxidizing symbionts of marine invertebrate animals are capable of nitrogen fixation.</title>
        <authorList>
            <person name="Petersen J.M."/>
            <person name="Kemper A."/>
            <person name="Gruber-Vodicka H."/>
            <person name="Cardini U."/>
            <person name="Geest Mvander."/>
            <person name="Kleiner M."/>
            <person name="Bulgheresi S."/>
            <person name="Fussmann M."/>
            <person name="Herbold C."/>
            <person name="Seah B.K.B."/>
            <person name="Antony C.Paul."/>
            <person name="Liu D."/>
            <person name="Belitz A."/>
            <person name="Weber M."/>
        </authorList>
    </citation>
    <scope>NUCLEOTIDE SEQUENCE [LARGE SCALE GENOMIC DNA]</scope>
    <source>
        <strain evidence="2">G_D</strain>
    </source>
</reference>
<dbReference type="CDD" id="cd04179">
    <property type="entry name" value="DPM_DPG-synthase_like"/>
    <property type="match status" value="1"/>
</dbReference>
<dbReference type="InterPro" id="IPR050256">
    <property type="entry name" value="Glycosyltransferase_2"/>
</dbReference>
<dbReference type="Proteomes" id="UP000094849">
    <property type="component" value="Unassembled WGS sequence"/>
</dbReference>
<dbReference type="RefSeq" id="WP_069005030.1">
    <property type="nucleotide sequence ID" value="NZ_LVJW01000003.1"/>
</dbReference>
<comment type="caution">
    <text evidence="2">The sequence shown here is derived from an EMBL/GenBank/DDBJ whole genome shotgun (WGS) entry which is preliminary data.</text>
</comment>
<dbReference type="Gene3D" id="3.90.550.10">
    <property type="entry name" value="Spore Coat Polysaccharide Biosynthesis Protein SpsA, Chain A"/>
    <property type="match status" value="1"/>
</dbReference>
<keyword evidence="3" id="KW-1185">Reference proteome</keyword>
<dbReference type="STRING" id="1818881.A3196_11110"/>
<evidence type="ECO:0000259" key="1">
    <source>
        <dbReference type="Pfam" id="PF00535"/>
    </source>
</evidence>
<organism evidence="2 3">
    <name type="scientific">Candidatus Thiodiazotropha endoloripes</name>
    <dbReference type="NCBI Taxonomy" id="1818881"/>
    <lineage>
        <taxon>Bacteria</taxon>
        <taxon>Pseudomonadati</taxon>
        <taxon>Pseudomonadota</taxon>
        <taxon>Gammaproteobacteria</taxon>
        <taxon>Chromatiales</taxon>
        <taxon>Sedimenticolaceae</taxon>
        <taxon>Candidatus Thiodiazotropha</taxon>
    </lineage>
</organism>
<name>A0A1E2UR83_9GAMM</name>
<dbReference type="InterPro" id="IPR001173">
    <property type="entry name" value="Glyco_trans_2-like"/>
</dbReference>
<accession>A0A1E2UR83</accession>
<dbReference type="SUPFAM" id="SSF53448">
    <property type="entry name" value="Nucleotide-diphospho-sugar transferases"/>
    <property type="match status" value="1"/>
</dbReference>
<dbReference type="PANTHER" id="PTHR48090">
    <property type="entry name" value="UNDECAPRENYL-PHOSPHATE 4-DEOXY-4-FORMAMIDO-L-ARABINOSE TRANSFERASE-RELATED"/>
    <property type="match status" value="1"/>
</dbReference>
<dbReference type="AlphaFoldDB" id="A0A1E2UR83"/>
<dbReference type="OrthoDB" id="9804335at2"/>
<dbReference type="InterPro" id="IPR029044">
    <property type="entry name" value="Nucleotide-diphossugar_trans"/>
</dbReference>
<dbReference type="Pfam" id="PF00535">
    <property type="entry name" value="Glycos_transf_2"/>
    <property type="match status" value="1"/>
</dbReference>
<evidence type="ECO:0000313" key="2">
    <source>
        <dbReference type="EMBL" id="ODB97257.1"/>
    </source>
</evidence>
<gene>
    <name evidence="2" type="ORF">A3196_11110</name>
</gene>
<sequence length="249" mass="27984">MQTAVVIPVYNESATIRDVAMAALQQTENVIIVDDGSSDDSQSQLEGLNVHLLRHEQNQGKATALQSGFDHAIKLNAEMIITLDGDGQHNPAEIPQLIGAAHANPNSIIIAARLKQRHNAPKLRLFANRFADFWVSWAAGYPVTDSQSGFRLYPFDLLRDVRLNTSKEKGFVFESEIVIEAASHSFYSVSVPVESIYHVGRRQSHYKPWTDTWRIVRMIAWRLIKRGLYLQGLFRSLGILADPRKHAAQ</sequence>
<evidence type="ECO:0000313" key="3">
    <source>
        <dbReference type="Proteomes" id="UP000094849"/>
    </source>
</evidence>
<feature type="domain" description="Glycosyltransferase 2-like" evidence="1">
    <location>
        <begin position="5"/>
        <end position="125"/>
    </location>
</feature>